<evidence type="ECO:0000313" key="2">
    <source>
        <dbReference type="Proteomes" id="UP000285301"/>
    </source>
</evidence>
<gene>
    <name evidence="1" type="ORF">B4U79_10356</name>
</gene>
<proteinExistence type="predicted"/>
<protein>
    <submittedName>
        <fullName evidence="1">Uncharacterized protein</fullName>
    </submittedName>
</protein>
<organism evidence="1 2">
    <name type="scientific">Dinothrombium tinctorium</name>
    <dbReference type="NCBI Taxonomy" id="1965070"/>
    <lineage>
        <taxon>Eukaryota</taxon>
        <taxon>Metazoa</taxon>
        <taxon>Ecdysozoa</taxon>
        <taxon>Arthropoda</taxon>
        <taxon>Chelicerata</taxon>
        <taxon>Arachnida</taxon>
        <taxon>Acari</taxon>
        <taxon>Acariformes</taxon>
        <taxon>Trombidiformes</taxon>
        <taxon>Prostigmata</taxon>
        <taxon>Anystina</taxon>
        <taxon>Parasitengona</taxon>
        <taxon>Trombidioidea</taxon>
        <taxon>Trombidiidae</taxon>
        <taxon>Dinothrombium</taxon>
    </lineage>
</organism>
<dbReference type="OrthoDB" id="4092844at2759"/>
<name>A0A443QSK0_9ACAR</name>
<keyword evidence="2" id="KW-1185">Reference proteome</keyword>
<evidence type="ECO:0000313" key="1">
    <source>
        <dbReference type="EMBL" id="RWS06000.1"/>
    </source>
</evidence>
<dbReference type="AlphaFoldDB" id="A0A443QSK0"/>
<dbReference type="EMBL" id="NCKU01004396">
    <property type="protein sequence ID" value="RWS06000.1"/>
    <property type="molecule type" value="Genomic_DNA"/>
</dbReference>
<comment type="caution">
    <text evidence="1">The sequence shown here is derived from an EMBL/GenBank/DDBJ whole genome shotgun (WGS) entry which is preliminary data.</text>
</comment>
<reference evidence="1 2" key="1">
    <citation type="journal article" date="2018" name="Gigascience">
        <title>Genomes of trombidid mites reveal novel predicted allergens and laterally-transferred genes associated with secondary metabolism.</title>
        <authorList>
            <person name="Dong X."/>
            <person name="Chaisiri K."/>
            <person name="Xia D."/>
            <person name="Armstrong S.D."/>
            <person name="Fang Y."/>
            <person name="Donnelly M.J."/>
            <person name="Kadowaki T."/>
            <person name="McGarry J.W."/>
            <person name="Darby A.C."/>
            <person name="Makepeace B.L."/>
        </authorList>
    </citation>
    <scope>NUCLEOTIDE SEQUENCE [LARGE SCALE GENOMIC DNA]</scope>
    <source>
        <strain evidence="1">UoL-WK</strain>
    </source>
</reference>
<sequence>MDRIRNQPNIIYPADIQYQEHVQHRSLTKILHCTSSSLNNTAIYSSDKNTNRRLIHPRRNCIYANNHLHPPPVKKWSRTSSLMIPRSNGRTKMRKLCTINNRAIGGLNQTSMRKILTYSSINHTG</sequence>
<dbReference type="Proteomes" id="UP000285301">
    <property type="component" value="Unassembled WGS sequence"/>
</dbReference>
<accession>A0A443QSK0</accession>